<dbReference type="GO" id="GO:0005524">
    <property type="term" value="F:ATP binding"/>
    <property type="evidence" value="ECO:0007669"/>
    <property type="project" value="UniProtKB-KW"/>
</dbReference>
<name>A0A382CAT8_9ZZZZ</name>
<evidence type="ECO:0000256" key="2">
    <source>
        <dbReference type="ARBA" id="ARBA00022840"/>
    </source>
</evidence>
<dbReference type="PROSITE" id="PS50110">
    <property type="entry name" value="RESPONSE_REGULATORY"/>
    <property type="match status" value="1"/>
</dbReference>
<feature type="domain" description="Sigma-54 factor interaction" evidence="3">
    <location>
        <begin position="142"/>
        <end position="215"/>
    </location>
</feature>
<dbReference type="PROSITE" id="PS50045">
    <property type="entry name" value="SIGMA54_INTERACT_4"/>
    <property type="match status" value="1"/>
</dbReference>
<dbReference type="SMART" id="SM00448">
    <property type="entry name" value="REC"/>
    <property type="match status" value="1"/>
</dbReference>
<proteinExistence type="predicted"/>
<dbReference type="EMBL" id="UINC01033522">
    <property type="protein sequence ID" value="SVB22952.1"/>
    <property type="molecule type" value="Genomic_DNA"/>
</dbReference>
<evidence type="ECO:0000259" key="4">
    <source>
        <dbReference type="PROSITE" id="PS50110"/>
    </source>
</evidence>
<dbReference type="InterPro" id="IPR002078">
    <property type="entry name" value="Sigma_54_int"/>
</dbReference>
<organism evidence="5">
    <name type="scientific">marine metagenome</name>
    <dbReference type="NCBI Taxonomy" id="408172"/>
    <lineage>
        <taxon>unclassified sequences</taxon>
        <taxon>metagenomes</taxon>
        <taxon>ecological metagenomes</taxon>
    </lineage>
</organism>
<dbReference type="GO" id="GO:0000160">
    <property type="term" value="P:phosphorelay signal transduction system"/>
    <property type="evidence" value="ECO:0007669"/>
    <property type="project" value="InterPro"/>
</dbReference>
<dbReference type="InterPro" id="IPR027417">
    <property type="entry name" value="P-loop_NTPase"/>
</dbReference>
<dbReference type="Pfam" id="PF00158">
    <property type="entry name" value="Sigma54_activat"/>
    <property type="match status" value="1"/>
</dbReference>
<dbReference type="SUPFAM" id="SSF52172">
    <property type="entry name" value="CheY-like"/>
    <property type="match status" value="1"/>
</dbReference>
<evidence type="ECO:0000259" key="3">
    <source>
        <dbReference type="PROSITE" id="PS50045"/>
    </source>
</evidence>
<sequence>MPASILIVDDEQHTREGLELALQDKYDVYLASGPEEAFNLMDTENFDVVLTDLRMVGSSGMSVIDQAICHPHEPVCIMMTAYGDVDVAVEAMKRGAFDFLSKPLNLEKLEILIRRALDSRKLEKENENLHKRLDKKFSFDGILGESAALEEVLEKVRLVASSKASVLLQGETGTGKELIAQAIHQNGDRIRGPFVPVHCAALPANLLESELFGHE</sequence>
<protein>
    <recommendedName>
        <fullName evidence="6">Response regulatory domain-containing protein</fullName>
    </recommendedName>
</protein>
<dbReference type="InterPro" id="IPR025662">
    <property type="entry name" value="Sigma_54_int_dom_ATP-bd_1"/>
</dbReference>
<dbReference type="InterPro" id="IPR001789">
    <property type="entry name" value="Sig_transdc_resp-reg_receiver"/>
</dbReference>
<keyword evidence="2" id="KW-0067">ATP-binding</keyword>
<dbReference type="InterPro" id="IPR011006">
    <property type="entry name" value="CheY-like_superfamily"/>
</dbReference>
<dbReference type="GO" id="GO:0006355">
    <property type="term" value="P:regulation of DNA-templated transcription"/>
    <property type="evidence" value="ECO:0007669"/>
    <property type="project" value="InterPro"/>
</dbReference>
<evidence type="ECO:0000313" key="5">
    <source>
        <dbReference type="EMBL" id="SVB22952.1"/>
    </source>
</evidence>
<dbReference type="Gene3D" id="3.40.50.300">
    <property type="entry name" value="P-loop containing nucleotide triphosphate hydrolases"/>
    <property type="match status" value="1"/>
</dbReference>
<dbReference type="Gene3D" id="3.40.50.2300">
    <property type="match status" value="1"/>
</dbReference>
<accession>A0A382CAT8</accession>
<feature type="non-terminal residue" evidence="5">
    <location>
        <position position="215"/>
    </location>
</feature>
<evidence type="ECO:0000256" key="1">
    <source>
        <dbReference type="ARBA" id="ARBA00022741"/>
    </source>
</evidence>
<feature type="domain" description="Response regulatory" evidence="4">
    <location>
        <begin position="4"/>
        <end position="117"/>
    </location>
</feature>
<gene>
    <name evidence="5" type="ORF">METZ01_LOCUS175806</name>
</gene>
<dbReference type="CDD" id="cd00009">
    <property type="entry name" value="AAA"/>
    <property type="match status" value="1"/>
</dbReference>
<keyword evidence="1" id="KW-0547">Nucleotide-binding</keyword>
<evidence type="ECO:0008006" key="6">
    <source>
        <dbReference type="Google" id="ProtNLM"/>
    </source>
</evidence>
<dbReference type="Pfam" id="PF00072">
    <property type="entry name" value="Response_reg"/>
    <property type="match status" value="1"/>
</dbReference>
<dbReference type="PROSITE" id="PS00675">
    <property type="entry name" value="SIGMA54_INTERACT_1"/>
    <property type="match status" value="1"/>
</dbReference>
<dbReference type="PANTHER" id="PTHR32071">
    <property type="entry name" value="TRANSCRIPTIONAL REGULATORY PROTEIN"/>
    <property type="match status" value="1"/>
</dbReference>
<reference evidence="5" key="1">
    <citation type="submission" date="2018-05" db="EMBL/GenBank/DDBJ databases">
        <authorList>
            <person name="Lanie J.A."/>
            <person name="Ng W.-L."/>
            <person name="Kazmierczak K.M."/>
            <person name="Andrzejewski T.M."/>
            <person name="Davidsen T.M."/>
            <person name="Wayne K.J."/>
            <person name="Tettelin H."/>
            <person name="Glass J.I."/>
            <person name="Rusch D."/>
            <person name="Podicherti R."/>
            <person name="Tsui H.-C.T."/>
            <person name="Winkler M.E."/>
        </authorList>
    </citation>
    <scope>NUCLEOTIDE SEQUENCE</scope>
</reference>
<dbReference type="AlphaFoldDB" id="A0A382CAT8"/>